<organism evidence="1 2">
    <name type="scientific">Cuscuta europaea</name>
    <name type="common">European dodder</name>
    <dbReference type="NCBI Taxonomy" id="41803"/>
    <lineage>
        <taxon>Eukaryota</taxon>
        <taxon>Viridiplantae</taxon>
        <taxon>Streptophyta</taxon>
        <taxon>Embryophyta</taxon>
        <taxon>Tracheophyta</taxon>
        <taxon>Spermatophyta</taxon>
        <taxon>Magnoliopsida</taxon>
        <taxon>eudicotyledons</taxon>
        <taxon>Gunneridae</taxon>
        <taxon>Pentapetalae</taxon>
        <taxon>asterids</taxon>
        <taxon>lamiids</taxon>
        <taxon>Solanales</taxon>
        <taxon>Convolvulaceae</taxon>
        <taxon>Cuscuteae</taxon>
        <taxon>Cuscuta</taxon>
        <taxon>Cuscuta subgen. Cuscuta</taxon>
    </lineage>
</organism>
<accession>A0A9P0ZHG9</accession>
<proteinExistence type="predicted"/>
<comment type="caution">
    <text evidence="1">The sequence shown here is derived from an EMBL/GenBank/DDBJ whole genome shotgun (WGS) entry which is preliminary data.</text>
</comment>
<protein>
    <submittedName>
        <fullName evidence="1">Uncharacterized protein</fullName>
    </submittedName>
</protein>
<evidence type="ECO:0000313" key="2">
    <source>
        <dbReference type="Proteomes" id="UP001152484"/>
    </source>
</evidence>
<reference evidence="1" key="1">
    <citation type="submission" date="2022-07" db="EMBL/GenBank/DDBJ databases">
        <authorList>
            <person name="Macas J."/>
            <person name="Novak P."/>
            <person name="Neumann P."/>
        </authorList>
    </citation>
    <scope>NUCLEOTIDE SEQUENCE</scope>
</reference>
<gene>
    <name evidence="1" type="ORF">CEURO_LOCUS14926</name>
</gene>
<dbReference type="AlphaFoldDB" id="A0A9P0ZHG9"/>
<keyword evidence="2" id="KW-1185">Reference proteome</keyword>
<sequence>MSPTTDFCDPSLYEKFLQFIQTQQPKTASANVVIIAPDDDDPTDSHYVTKFLGPPYQQNDWLC</sequence>
<dbReference type="Proteomes" id="UP001152484">
    <property type="component" value="Unassembled WGS sequence"/>
</dbReference>
<name>A0A9P0ZHG9_CUSEU</name>
<dbReference type="EMBL" id="CAMAPE010000038">
    <property type="protein sequence ID" value="CAH9100431.1"/>
    <property type="molecule type" value="Genomic_DNA"/>
</dbReference>
<dbReference type="OrthoDB" id="10370429at2759"/>
<evidence type="ECO:0000313" key="1">
    <source>
        <dbReference type="EMBL" id="CAH9100431.1"/>
    </source>
</evidence>